<dbReference type="GO" id="GO:0004180">
    <property type="term" value="F:carboxypeptidase activity"/>
    <property type="evidence" value="ECO:0007669"/>
    <property type="project" value="UniProtKB-KW"/>
</dbReference>
<accession>A0ABW9NMX1</accession>
<evidence type="ECO:0000256" key="4">
    <source>
        <dbReference type="ARBA" id="ARBA00022960"/>
    </source>
</evidence>
<feature type="region of interest" description="Disordered" evidence="8">
    <location>
        <begin position="1"/>
        <end position="338"/>
    </location>
</feature>
<dbReference type="InterPro" id="IPR018044">
    <property type="entry name" value="Peptidase_S11"/>
</dbReference>
<keyword evidence="10" id="KW-0121">Carboxypeptidase</keyword>
<evidence type="ECO:0000256" key="5">
    <source>
        <dbReference type="ARBA" id="ARBA00022984"/>
    </source>
</evidence>
<comment type="similarity">
    <text evidence="1 7">Belongs to the peptidase S11 family.</text>
</comment>
<keyword evidence="3" id="KW-0378">Hydrolase</keyword>
<dbReference type="EMBL" id="VDEQ01000027">
    <property type="protein sequence ID" value="MQS34666.1"/>
    <property type="molecule type" value="Genomic_DNA"/>
</dbReference>
<evidence type="ECO:0000259" key="9">
    <source>
        <dbReference type="Pfam" id="PF00768"/>
    </source>
</evidence>
<name>A0ABW9NMX1_9ACTN</name>
<reference evidence="10 11" key="1">
    <citation type="submission" date="2019-06" db="EMBL/GenBank/DDBJ databases">
        <title>Comparative genomics and metabolomics analyses of clavulanic acid producing Streptomyces species provides insight into specialized metabolism and evolution of beta-lactam biosynthetic gene clusters.</title>
        <authorList>
            <person name="Moore M.A."/>
            <person name="Cruz-Morales P."/>
            <person name="Barona Gomez F."/>
            <person name="Kapil T."/>
        </authorList>
    </citation>
    <scope>NUCLEOTIDE SEQUENCE [LARGE SCALE GENOMIC DNA]</scope>
    <source>
        <strain evidence="10 11">T-272</strain>
    </source>
</reference>
<keyword evidence="2" id="KW-0732">Signal</keyword>
<dbReference type="Pfam" id="PF00768">
    <property type="entry name" value="Peptidase_S11"/>
    <property type="match status" value="1"/>
</dbReference>
<keyword evidence="6" id="KW-0961">Cell wall biogenesis/degradation</keyword>
<dbReference type="PANTHER" id="PTHR21581">
    <property type="entry name" value="D-ALANYL-D-ALANINE CARBOXYPEPTIDASE"/>
    <property type="match status" value="1"/>
</dbReference>
<dbReference type="InterPro" id="IPR001967">
    <property type="entry name" value="Peptidase_S11_N"/>
</dbReference>
<organism evidence="10 11">
    <name type="scientific">Streptomyces katsurahamanus</name>
    <dbReference type="NCBI Taxonomy" id="2577098"/>
    <lineage>
        <taxon>Bacteria</taxon>
        <taxon>Bacillati</taxon>
        <taxon>Actinomycetota</taxon>
        <taxon>Actinomycetes</taxon>
        <taxon>Kitasatosporales</taxon>
        <taxon>Streptomycetaceae</taxon>
        <taxon>Streptomyces</taxon>
    </lineage>
</organism>
<dbReference type="PRINTS" id="PR00725">
    <property type="entry name" value="DADACBPTASE1"/>
</dbReference>
<feature type="domain" description="Peptidase S11 D-alanyl-D-alanine carboxypeptidase A N-terminal" evidence="9">
    <location>
        <begin position="450"/>
        <end position="644"/>
    </location>
</feature>
<dbReference type="SUPFAM" id="SSF56601">
    <property type="entry name" value="beta-lactamase/transpeptidase-like"/>
    <property type="match status" value="1"/>
</dbReference>
<evidence type="ECO:0000256" key="6">
    <source>
        <dbReference type="ARBA" id="ARBA00023316"/>
    </source>
</evidence>
<keyword evidence="5" id="KW-0573">Peptidoglycan synthesis</keyword>
<feature type="compositionally biased region" description="Basic and acidic residues" evidence="8">
    <location>
        <begin position="1"/>
        <end position="33"/>
    </location>
</feature>
<feature type="compositionally biased region" description="Low complexity" evidence="8">
    <location>
        <begin position="272"/>
        <end position="290"/>
    </location>
</feature>
<dbReference type="InterPro" id="IPR012338">
    <property type="entry name" value="Beta-lactam/transpept-like"/>
</dbReference>
<keyword evidence="10" id="KW-0645">Protease</keyword>
<gene>
    <name evidence="10" type="ORF">FFZ77_03220</name>
</gene>
<feature type="compositionally biased region" description="Acidic residues" evidence="8">
    <location>
        <begin position="324"/>
        <end position="333"/>
    </location>
</feature>
<evidence type="ECO:0000256" key="8">
    <source>
        <dbReference type="SAM" id="MobiDB-lite"/>
    </source>
</evidence>
<feature type="compositionally biased region" description="Basic and acidic residues" evidence="8">
    <location>
        <begin position="122"/>
        <end position="219"/>
    </location>
</feature>
<proteinExistence type="inferred from homology"/>
<sequence>MAGESPDRSEQRKSSGETARGERDPRDAVRDRAGSSGADQPTAVFRLPEEPERRAGGETPAPGTETGSVEKDRRLRSAVAAWVASADDEPGESAGDADGAGDVGEADVAEETAVLPAPVPVKAEEKPDAKAEPKPKPGTDSDADAKPGTDAKPEPDAKADTDRNPEPDAKSKPDTDTDPKPVEKPKPKPDTAPKPDAGTDAKPKAGTDAKPKADTDAKPKPGTGTAPKPDTTPAPRPKPAPAEAAPKPPSARNGSSDDDSPTTALKVPPAPRSEASPASPVPAAAAERPSVFVPLRGDDDVRTPSWGKDKGTTKSEPKTKGEPEPESVADDDPTTATPVPAALAENERTRQQPLPPQPPLDLLAELTNTPPTPVRSAMRRVRIWTPLVFLLLIVFAVAQVLRPLPAPSLALTGDPVYTFGGDKLDLPFPDDGQGAVMVEGIGTVGVYGAQKPAPIASVAKTMTAYVILKEHPLTGKQAGEKIAIDKRTDEGYEKGLANFESVVDVKEGTEYTQRQMLELLMIPSANNIARLLARWDAGSEKAFIKKMNDAAADLGMKDTVYTDPSGFTQTTLSTPQDQLKLAEAVMQFDVFREIVDTTMLNMHGIDGTIYNNADAALLEPGVNGVKTGSSTPAGGNLLWSASAEVDGRIYRILGMTMGVQKASKLEKKKKLAIEHSIRVIKAAQQGLTTTTVIKKGQVVGELDNGLGGTVPVVATKDLKAAGWGGHRVEVAIDDLGETLPHAASAGEVVGEISVGSGSAKTTAPVALQQDVSEPGFGEKLTRVG</sequence>
<evidence type="ECO:0000313" key="11">
    <source>
        <dbReference type="Proteomes" id="UP000460558"/>
    </source>
</evidence>
<evidence type="ECO:0000313" key="10">
    <source>
        <dbReference type="EMBL" id="MQS34666.1"/>
    </source>
</evidence>
<feature type="compositionally biased region" description="Basic and acidic residues" evidence="8">
    <location>
        <begin position="296"/>
        <end position="323"/>
    </location>
</feature>
<evidence type="ECO:0000256" key="7">
    <source>
        <dbReference type="RuleBase" id="RU004016"/>
    </source>
</evidence>
<dbReference type="PANTHER" id="PTHR21581:SF33">
    <property type="entry name" value="D-ALANYL-D-ALANINE CARBOXYPEPTIDASE DACB"/>
    <property type="match status" value="1"/>
</dbReference>
<keyword evidence="4" id="KW-0133">Cell shape</keyword>
<dbReference type="Proteomes" id="UP000460558">
    <property type="component" value="Unassembled WGS sequence"/>
</dbReference>
<evidence type="ECO:0000256" key="1">
    <source>
        <dbReference type="ARBA" id="ARBA00007164"/>
    </source>
</evidence>
<feature type="compositionally biased region" description="Low complexity" evidence="8">
    <location>
        <begin position="57"/>
        <end position="67"/>
    </location>
</feature>
<evidence type="ECO:0000256" key="3">
    <source>
        <dbReference type="ARBA" id="ARBA00022801"/>
    </source>
</evidence>
<keyword evidence="11" id="KW-1185">Reference proteome</keyword>
<feature type="compositionally biased region" description="Basic and acidic residues" evidence="8">
    <location>
        <begin position="47"/>
        <end position="56"/>
    </location>
</feature>
<evidence type="ECO:0000256" key="2">
    <source>
        <dbReference type="ARBA" id="ARBA00022729"/>
    </source>
</evidence>
<comment type="caution">
    <text evidence="10">The sequence shown here is derived from an EMBL/GenBank/DDBJ whole genome shotgun (WGS) entry which is preliminary data.</text>
</comment>
<dbReference type="Gene3D" id="3.40.710.10">
    <property type="entry name" value="DD-peptidase/beta-lactamase superfamily"/>
    <property type="match status" value="1"/>
</dbReference>
<feature type="compositionally biased region" description="Pro residues" evidence="8">
    <location>
        <begin position="230"/>
        <end position="240"/>
    </location>
</feature>
<protein>
    <submittedName>
        <fullName evidence="10">D-alanyl-D-alanine carboxypeptidase</fullName>
    </submittedName>
</protein>
<feature type="compositionally biased region" description="Low complexity" evidence="8">
    <location>
        <begin position="220"/>
        <end position="229"/>
    </location>
</feature>